<evidence type="ECO:0000313" key="3">
    <source>
        <dbReference type="Proteomes" id="UP000603453"/>
    </source>
</evidence>
<sequence>MSPLGQFFKQSFREPEILPLVAILGVAFASAGYVGLHQAKAPDVVWNHKQNPEPWQQVKQGDQVKLAAFNQKYDEKFTRKEW</sequence>
<reference evidence="2" key="1">
    <citation type="submission" date="2020-12" db="EMBL/GenBank/DDBJ databases">
        <title>Metabolic potential, ecology and presence of endohyphal bacteria is reflected in genomic diversity of Mucoromycotina.</title>
        <authorList>
            <person name="Muszewska A."/>
            <person name="Okrasinska A."/>
            <person name="Steczkiewicz K."/>
            <person name="Drgas O."/>
            <person name="Orlowska M."/>
            <person name="Perlinska-Lenart U."/>
            <person name="Aleksandrzak-Piekarczyk T."/>
            <person name="Szatraj K."/>
            <person name="Zielenkiewicz U."/>
            <person name="Pilsyk S."/>
            <person name="Malc E."/>
            <person name="Mieczkowski P."/>
            <person name="Kruszewska J.S."/>
            <person name="Biernat P."/>
            <person name="Pawlowska J."/>
        </authorList>
    </citation>
    <scope>NUCLEOTIDE SEQUENCE</scope>
    <source>
        <strain evidence="2">WA0000017839</strain>
    </source>
</reference>
<dbReference type="Pfam" id="PF06522">
    <property type="entry name" value="B12D"/>
    <property type="match status" value="1"/>
</dbReference>
<comment type="caution">
    <text evidence="2">The sequence shown here is derived from an EMBL/GenBank/DDBJ whole genome shotgun (WGS) entry which is preliminary data.</text>
</comment>
<protein>
    <recommendedName>
        <fullName evidence="4">NADH dehydrogenase [ubiquinone] 1 alpha subcomplex subunit 4</fullName>
    </recommendedName>
</protein>
<name>A0A8H7VBH2_9FUNG</name>
<dbReference type="InterPro" id="IPR010530">
    <property type="entry name" value="B12D"/>
</dbReference>
<dbReference type="OrthoDB" id="5511684at2759"/>
<feature type="transmembrane region" description="Helical" evidence="1">
    <location>
        <begin position="17"/>
        <end position="36"/>
    </location>
</feature>
<proteinExistence type="predicted"/>
<dbReference type="PANTHER" id="PTHR14256:SF1">
    <property type="entry name" value="GEO09626P1"/>
    <property type="match status" value="1"/>
</dbReference>
<dbReference type="PANTHER" id="PTHR14256">
    <property type="entry name" value="NADH-UBIQUINONE OXIDOREDUCTASE MLRQ SUBUNIT"/>
    <property type="match status" value="1"/>
</dbReference>
<evidence type="ECO:0000313" key="2">
    <source>
        <dbReference type="EMBL" id="KAG2212647.1"/>
    </source>
</evidence>
<evidence type="ECO:0008006" key="4">
    <source>
        <dbReference type="Google" id="ProtNLM"/>
    </source>
</evidence>
<accession>A0A8H7VBH2</accession>
<dbReference type="Proteomes" id="UP000603453">
    <property type="component" value="Unassembled WGS sequence"/>
</dbReference>
<dbReference type="EMBL" id="JAEPRD010000005">
    <property type="protein sequence ID" value="KAG2212647.1"/>
    <property type="molecule type" value="Genomic_DNA"/>
</dbReference>
<keyword evidence="1" id="KW-0812">Transmembrane</keyword>
<organism evidence="2 3">
    <name type="scientific">Mucor saturninus</name>
    <dbReference type="NCBI Taxonomy" id="64648"/>
    <lineage>
        <taxon>Eukaryota</taxon>
        <taxon>Fungi</taxon>
        <taxon>Fungi incertae sedis</taxon>
        <taxon>Mucoromycota</taxon>
        <taxon>Mucoromycotina</taxon>
        <taxon>Mucoromycetes</taxon>
        <taxon>Mucorales</taxon>
        <taxon>Mucorineae</taxon>
        <taxon>Mucoraceae</taxon>
        <taxon>Mucor</taxon>
    </lineage>
</organism>
<keyword evidence="3" id="KW-1185">Reference proteome</keyword>
<evidence type="ECO:0000256" key="1">
    <source>
        <dbReference type="SAM" id="Phobius"/>
    </source>
</evidence>
<keyword evidence="1" id="KW-0472">Membrane</keyword>
<gene>
    <name evidence="2" type="ORF">INT47_000624</name>
</gene>
<dbReference type="AlphaFoldDB" id="A0A8H7VBH2"/>
<keyword evidence="1" id="KW-1133">Transmembrane helix</keyword>